<feature type="compositionally biased region" description="Basic residues" evidence="1">
    <location>
        <begin position="179"/>
        <end position="193"/>
    </location>
</feature>
<organism evidence="3 4">
    <name type="scientific">Ditylenchus destructor</name>
    <dbReference type="NCBI Taxonomy" id="166010"/>
    <lineage>
        <taxon>Eukaryota</taxon>
        <taxon>Metazoa</taxon>
        <taxon>Ecdysozoa</taxon>
        <taxon>Nematoda</taxon>
        <taxon>Chromadorea</taxon>
        <taxon>Rhabditida</taxon>
        <taxon>Tylenchina</taxon>
        <taxon>Tylenchomorpha</taxon>
        <taxon>Sphaerularioidea</taxon>
        <taxon>Anguinidae</taxon>
        <taxon>Anguininae</taxon>
        <taxon>Ditylenchus</taxon>
    </lineage>
</organism>
<feature type="compositionally biased region" description="Basic residues" evidence="1">
    <location>
        <begin position="218"/>
        <end position="234"/>
    </location>
</feature>
<proteinExistence type="predicted"/>
<name>A0AAD4MDP8_9BILA</name>
<feature type="domain" description="Enolase C-terminal" evidence="2">
    <location>
        <begin position="1"/>
        <end position="107"/>
    </location>
</feature>
<feature type="compositionally biased region" description="Basic and acidic residues" evidence="1">
    <location>
        <begin position="431"/>
        <end position="440"/>
    </location>
</feature>
<dbReference type="InterPro" id="IPR029065">
    <property type="entry name" value="Enolase_C-like"/>
</dbReference>
<dbReference type="InterPro" id="IPR036849">
    <property type="entry name" value="Enolase-like_C_sf"/>
</dbReference>
<feature type="compositionally biased region" description="Basic and acidic residues" evidence="1">
    <location>
        <begin position="119"/>
        <end position="139"/>
    </location>
</feature>
<dbReference type="AlphaFoldDB" id="A0AAD4MDP8"/>
<feature type="compositionally biased region" description="Basic residues" evidence="1">
    <location>
        <begin position="400"/>
        <end position="430"/>
    </location>
</feature>
<dbReference type="Pfam" id="PF13378">
    <property type="entry name" value="MR_MLE_C"/>
    <property type="match status" value="1"/>
</dbReference>
<protein>
    <submittedName>
        <fullName evidence="3">Arylmalonate decarboxylase</fullName>
    </submittedName>
</protein>
<feature type="compositionally biased region" description="Low complexity" evidence="1">
    <location>
        <begin position="194"/>
        <end position="208"/>
    </location>
</feature>
<dbReference type="Pfam" id="PF17645">
    <property type="entry name" value="Amdase"/>
    <property type="match status" value="1"/>
</dbReference>
<feature type="region of interest" description="Disordered" evidence="1">
    <location>
        <begin position="110"/>
        <end position="260"/>
    </location>
</feature>
<evidence type="ECO:0000259" key="2">
    <source>
        <dbReference type="Pfam" id="PF13378"/>
    </source>
</evidence>
<evidence type="ECO:0000256" key="1">
    <source>
        <dbReference type="SAM" id="MobiDB-lite"/>
    </source>
</evidence>
<feature type="compositionally biased region" description="Basic and acidic residues" evidence="1">
    <location>
        <begin position="387"/>
        <end position="399"/>
    </location>
</feature>
<feature type="compositionally biased region" description="Basic and acidic residues" evidence="1">
    <location>
        <begin position="588"/>
        <end position="605"/>
    </location>
</feature>
<feature type="region of interest" description="Disordered" evidence="1">
    <location>
        <begin position="551"/>
        <end position="655"/>
    </location>
</feature>
<dbReference type="InterPro" id="IPR026286">
    <property type="entry name" value="MaiA/AMDase"/>
</dbReference>
<feature type="compositionally biased region" description="Basic and acidic residues" evidence="1">
    <location>
        <begin position="311"/>
        <end position="328"/>
    </location>
</feature>
<evidence type="ECO:0000313" key="4">
    <source>
        <dbReference type="Proteomes" id="UP001201812"/>
    </source>
</evidence>
<gene>
    <name evidence="3" type="ORF">DdX_22381</name>
</gene>
<feature type="compositionally biased region" description="Low complexity" evidence="1">
    <location>
        <begin position="367"/>
        <end position="382"/>
    </location>
</feature>
<accession>A0AAD4MDP8</accession>
<dbReference type="EMBL" id="JAKKPZ010001125">
    <property type="protein sequence ID" value="KAI1690621.1"/>
    <property type="molecule type" value="Genomic_DNA"/>
</dbReference>
<dbReference type="Gene3D" id="3.20.20.120">
    <property type="entry name" value="Enolase-like C-terminal domain"/>
    <property type="match status" value="1"/>
</dbReference>
<comment type="caution">
    <text evidence="3">The sequence shown here is derived from an EMBL/GenBank/DDBJ whole genome shotgun (WGS) entry which is preliminary data.</text>
</comment>
<keyword evidence="4" id="KW-1185">Reference proteome</keyword>
<evidence type="ECO:0000313" key="3">
    <source>
        <dbReference type="EMBL" id="KAI1690621.1"/>
    </source>
</evidence>
<reference evidence="3" key="1">
    <citation type="submission" date="2022-01" db="EMBL/GenBank/DDBJ databases">
        <title>Genome Sequence Resource for Two Populations of Ditylenchus destructor, the Migratory Endoparasitic Phytonematode.</title>
        <authorList>
            <person name="Zhang H."/>
            <person name="Lin R."/>
            <person name="Xie B."/>
        </authorList>
    </citation>
    <scope>NUCLEOTIDE SEQUENCE</scope>
    <source>
        <strain evidence="3">BazhouSP</strain>
    </source>
</reference>
<dbReference type="SUPFAM" id="SSF51604">
    <property type="entry name" value="Enolase C-terminal domain-like"/>
    <property type="match status" value="1"/>
</dbReference>
<sequence length="764" mass="82526">MAQLRARTRIPLACGQNEGLAFRFRDLLVNQAADVLQPNVTISGGYSQVLKIAGMAQAFNVPIDNGGAWPFHNMHLHAGVSNGGLVEYHYVAVQMLKQIFDGLPRPAPPLARHFLPSRPGRDRRPASDQRQRRHDESHTSDSTTRAPPCVARDGRPGPRCSPLGARGRGPGPEVPRQAHPAHRRLLRRRRRRCGGAAARHAPVERAGPAGAGGEPHRRDRAHRGRLRRQGAARRLHADDGRQRLARRQAAAAEDRDRPAHQLQPVAGAFISPLMIVVGNDFPRRLRRSSPGLRDAQAGHREPGGARALSRRSADRSRRDRRPDSDRRGERHRRHGAGQGGQAARARDDEHRQARRRRERAAAGRCPAGLRRGAAHLRAGAGRHAQRDRRQALGRREGSARHARGRHRRCGAGHAARVRHAGPARQGHGRRDRAMEEDHRGAAHRGRGELSMAQPHLGLIVPPAAGAVPVDGPLLYGERIRFSARGLGLGEISTRGYLDVIDSVVEKAVALKKEEGGFRDLAHGHLPELLPRRGLQPTARGRDGACHRPALHDHEQRHRQRAAPPEGAARGGGHGLHRRGQRAAARLPGAERLRAIGARRPVDLRRAGRRQGADPGAGGPVREGVRGAAGSRRHPDLLRRAGHARRGARGGGAPAGARGVQLASRLLGPGAHRGARCALAGLRPALRLDRAGLNGLKQPASHARRVGQLPDAPAQRLRLLGCGAFAVVREALHLVLDLGAAQAVAGVALGSSTRPAACGRRRSAR</sequence>
<feature type="region of interest" description="Disordered" evidence="1">
    <location>
        <begin position="287"/>
        <end position="446"/>
    </location>
</feature>
<dbReference type="Proteomes" id="UP001201812">
    <property type="component" value="Unassembled WGS sequence"/>
</dbReference>